<evidence type="ECO:0000313" key="3">
    <source>
        <dbReference type="Proteomes" id="UP001054252"/>
    </source>
</evidence>
<feature type="compositionally biased region" description="Basic and acidic residues" evidence="1">
    <location>
        <begin position="1"/>
        <end position="12"/>
    </location>
</feature>
<dbReference type="AlphaFoldDB" id="A0AAV5MRW4"/>
<organism evidence="2 3">
    <name type="scientific">Rubroshorea leprosula</name>
    <dbReference type="NCBI Taxonomy" id="152421"/>
    <lineage>
        <taxon>Eukaryota</taxon>
        <taxon>Viridiplantae</taxon>
        <taxon>Streptophyta</taxon>
        <taxon>Embryophyta</taxon>
        <taxon>Tracheophyta</taxon>
        <taxon>Spermatophyta</taxon>
        <taxon>Magnoliopsida</taxon>
        <taxon>eudicotyledons</taxon>
        <taxon>Gunneridae</taxon>
        <taxon>Pentapetalae</taxon>
        <taxon>rosids</taxon>
        <taxon>malvids</taxon>
        <taxon>Malvales</taxon>
        <taxon>Dipterocarpaceae</taxon>
        <taxon>Rubroshorea</taxon>
    </lineage>
</organism>
<accession>A0AAV5MRW4</accession>
<dbReference type="Proteomes" id="UP001054252">
    <property type="component" value="Unassembled WGS sequence"/>
</dbReference>
<comment type="caution">
    <text evidence="2">The sequence shown here is derived from an EMBL/GenBank/DDBJ whole genome shotgun (WGS) entry which is preliminary data.</text>
</comment>
<keyword evidence="3" id="KW-1185">Reference proteome</keyword>
<dbReference type="EMBL" id="BPVZ01000656">
    <property type="protein sequence ID" value="GKV52290.1"/>
    <property type="molecule type" value="Genomic_DNA"/>
</dbReference>
<evidence type="ECO:0000256" key="1">
    <source>
        <dbReference type="SAM" id="MobiDB-lite"/>
    </source>
</evidence>
<proteinExistence type="predicted"/>
<name>A0AAV5MRW4_9ROSI</name>
<evidence type="ECO:0000313" key="2">
    <source>
        <dbReference type="EMBL" id="GKV52290.1"/>
    </source>
</evidence>
<feature type="region of interest" description="Disordered" evidence="1">
    <location>
        <begin position="1"/>
        <end position="32"/>
    </location>
</feature>
<gene>
    <name evidence="2" type="ORF">SLEP1_g58878</name>
</gene>
<protein>
    <submittedName>
        <fullName evidence="2">Uncharacterized protein</fullName>
    </submittedName>
</protein>
<reference evidence="2 3" key="1">
    <citation type="journal article" date="2021" name="Commun. Biol.">
        <title>The genome of Shorea leprosula (Dipterocarpaceae) highlights the ecological relevance of drought in aseasonal tropical rainforests.</title>
        <authorList>
            <person name="Ng K.K.S."/>
            <person name="Kobayashi M.J."/>
            <person name="Fawcett J.A."/>
            <person name="Hatakeyama M."/>
            <person name="Paape T."/>
            <person name="Ng C.H."/>
            <person name="Ang C.C."/>
            <person name="Tnah L.H."/>
            <person name="Lee C.T."/>
            <person name="Nishiyama T."/>
            <person name="Sese J."/>
            <person name="O'Brien M.J."/>
            <person name="Copetti D."/>
            <person name="Mohd Noor M.I."/>
            <person name="Ong R.C."/>
            <person name="Putra M."/>
            <person name="Sireger I.Z."/>
            <person name="Indrioko S."/>
            <person name="Kosugi Y."/>
            <person name="Izuno A."/>
            <person name="Isagi Y."/>
            <person name="Lee S.L."/>
            <person name="Shimizu K.K."/>
        </authorList>
    </citation>
    <scope>NUCLEOTIDE SEQUENCE [LARGE SCALE GENOMIC DNA]</scope>
    <source>
        <strain evidence="2">214</strain>
    </source>
</reference>
<sequence length="54" mass="5963">MCLIIERDERARPTQRSGGESKETQGLSGGRLGYGCRWRREIGRETGVSGGRPV</sequence>